<feature type="domain" description="NAD(P)-binding" evidence="1">
    <location>
        <begin position="3"/>
        <end position="181"/>
    </location>
</feature>
<organism evidence="2 3">
    <name type="scientific">Nonomuraea solani</name>
    <dbReference type="NCBI Taxonomy" id="1144553"/>
    <lineage>
        <taxon>Bacteria</taxon>
        <taxon>Bacillati</taxon>
        <taxon>Actinomycetota</taxon>
        <taxon>Actinomycetes</taxon>
        <taxon>Streptosporangiales</taxon>
        <taxon>Streptosporangiaceae</taxon>
        <taxon>Nonomuraea</taxon>
    </lineage>
</organism>
<dbReference type="Pfam" id="PF13460">
    <property type="entry name" value="NAD_binding_10"/>
    <property type="match status" value="1"/>
</dbReference>
<keyword evidence="3" id="KW-1185">Reference proteome</keyword>
<evidence type="ECO:0000313" key="2">
    <source>
        <dbReference type="EMBL" id="SEG88136.1"/>
    </source>
</evidence>
<protein>
    <submittedName>
        <fullName evidence="2">Putative NADH-flavin reductase</fullName>
    </submittedName>
</protein>
<dbReference type="PANTHER" id="PTHR43355:SF2">
    <property type="entry name" value="FLAVIN REDUCTASE (NADPH)"/>
    <property type="match status" value="1"/>
</dbReference>
<dbReference type="Gene3D" id="3.40.50.720">
    <property type="entry name" value="NAD(P)-binding Rossmann-like Domain"/>
    <property type="match status" value="1"/>
</dbReference>
<dbReference type="EMBL" id="FNVT01000006">
    <property type="protein sequence ID" value="SEG88136.1"/>
    <property type="molecule type" value="Genomic_DNA"/>
</dbReference>
<reference evidence="2 3" key="1">
    <citation type="submission" date="2016-10" db="EMBL/GenBank/DDBJ databases">
        <authorList>
            <person name="de Groot N.N."/>
        </authorList>
    </citation>
    <scope>NUCLEOTIDE SEQUENCE [LARGE SCALE GENOMIC DNA]</scope>
    <source>
        <strain evidence="2 3">CGMCC 4.7037</strain>
    </source>
</reference>
<evidence type="ECO:0000313" key="3">
    <source>
        <dbReference type="Proteomes" id="UP000236732"/>
    </source>
</evidence>
<dbReference type="InterPro" id="IPR036291">
    <property type="entry name" value="NAD(P)-bd_dom_sf"/>
</dbReference>
<dbReference type="InterPro" id="IPR051606">
    <property type="entry name" value="Polyketide_Oxido-like"/>
</dbReference>
<proteinExistence type="predicted"/>
<dbReference type="SUPFAM" id="SSF51735">
    <property type="entry name" value="NAD(P)-binding Rossmann-fold domains"/>
    <property type="match status" value="1"/>
</dbReference>
<dbReference type="Proteomes" id="UP000236732">
    <property type="component" value="Unassembled WGS sequence"/>
</dbReference>
<gene>
    <name evidence="2" type="ORF">SAMN05444920_106192</name>
</gene>
<dbReference type="InterPro" id="IPR016040">
    <property type="entry name" value="NAD(P)-bd_dom"/>
</dbReference>
<accession>A0A1H6DTU4</accession>
<dbReference type="GO" id="GO:0016646">
    <property type="term" value="F:oxidoreductase activity, acting on the CH-NH group of donors, NAD or NADP as acceptor"/>
    <property type="evidence" value="ECO:0007669"/>
    <property type="project" value="TreeGrafter"/>
</dbReference>
<sequence length="194" mass="20409">MIGAAGRTGRHVLTQGVRRGHEITAFARRPEAVKDVTGLRDVVRGDATDADALRTALPGQDAVICAVGGSGIALALIEAMPETGVRRLVMTSSRSIVATRPRLVVALAWLAFRAPYADLSRAEGMLQASDLDWSIVRGTMLNDKPPAGGTHIDFENDATGGGWQLTRADYATALLDVAENPELIGRSLGVGGPK</sequence>
<name>A0A1H6DTU4_9ACTN</name>
<evidence type="ECO:0000259" key="1">
    <source>
        <dbReference type="Pfam" id="PF13460"/>
    </source>
</evidence>
<dbReference type="AlphaFoldDB" id="A0A1H6DTU4"/>
<dbReference type="PANTHER" id="PTHR43355">
    <property type="entry name" value="FLAVIN REDUCTASE (NADPH)"/>
    <property type="match status" value="1"/>
</dbReference>